<comment type="caution">
    <text evidence="2">The sequence shown here is derived from an EMBL/GenBank/DDBJ whole genome shotgun (WGS) entry which is preliminary data.</text>
</comment>
<evidence type="ECO:0000256" key="1">
    <source>
        <dbReference type="SAM" id="Phobius"/>
    </source>
</evidence>
<evidence type="ECO:0000313" key="2">
    <source>
        <dbReference type="EMBL" id="HIP84295.1"/>
    </source>
</evidence>
<sequence length="243" mass="28838">MEIYKIEDLSEIKNFKGNILLLAPPSRGKIQELLEVYRDPLPIVDLETRKKIPKLEKREIEKDKTPIVIVDISKVILEEGLENLKNKVKNSKRVIAVTTPYRGESLIKAKVLEELNIEKIVLYRIDEKIFNYSLYWTYNLSERVDKKAVDIKRISRLLILSSTFLTMLGLFLMLKSNMKKERILQVFRKLSKLALESDITREREIAMIVIENSGHIIFLKRLEKKRYKIRIFIEKFIQSYLWR</sequence>
<dbReference type="EMBL" id="DQUI01000041">
    <property type="protein sequence ID" value="HIP84295.1"/>
    <property type="molecule type" value="Genomic_DNA"/>
</dbReference>
<accession>A0A832ZAQ4</accession>
<keyword evidence="1" id="KW-0812">Transmembrane</keyword>
<proteinExistence type="predicted"/>
<reference evidence="2" key="1">
    <citation type="journal article" date="2020" name="ISME J.">
        <title>Gammaproteobacteria mediating utilization of methyl-, sulfur- and petroleum organic compounds in deep ocean hydrothermal plumes.</title>
        <authorList>
            <person name="Zhou Z."/>
            <person name="Liu Y."/>
            <person name="Pan J."/>
            <person name="Cron B.R."/>
            <person name="Toner B.M."/>
            <person name="Anantharaman K."/>
            <person name="Breier J.A."/>
            <person name="Dick G.J."/>
            <person name="Li M."/>
        </authorList>
    </citation>
    <scope>NUCLEOTIDE SEQUENCE</scope>
    <source>
        <strain evidence="2">SZUA-1453</strain>
    </source>
</reference>
<organism evidence="2 3">
    <name type="scientific">Methanothermococcus okinawensis</name>
    <dbReference type="NCBI Taxonomy" id="155863"/>
    <lineage>
        <taxon>Archaea</taxon>
        <taxon>Methanobacteriati</taxon>
        <taxon>Methanobacteriota</taxon>
        <taxon>Methanomada group</taxon>
        <taxon>Methanococci</taxon>
        <taxon>Methanococcales</taxon>
        <taxon>Methanococcaceae</taxon>
        <taxon>Methanothermococcus</taxon>
    </lineage>
</organism>
<keyword evidence="1" id="KW-0472">Membrane</keyword>
<dbReference type="AlphaFoldDB" id="A0A832ZAQ4"/>
<feature type="transmembrane region" description="Helical" evidence="1">
    <location>
        <begin position="154"/>
        <end position="174"/>
    </location>
</feature>
<name>A0A832ZAQ4_9EURY</name>
<evidence type="ECO:0000313" key="3">
    <source>
        <dbReference type="Proteomes" id="UP000643554"/>
    </source>
</evidence>
<gene>
    <name evidence="2" type="ORF">EYH15_02255</name>
</gene>
<keyword evidence="1" id="KW-1133">Transmembrane helix</keyword>
<dbReference type="Proteomes" id="UP000643554">
    <property type="component" value="Unassembled WGS sequence"/>
</dbReference>
<protein>
    <submittedName>
        <fullName evidence="2">Uncharacterized protein</fullName>
    </submittedName>
</protein>